<evidence type="ECO:0000313" key="2">
    <source>
        <dbReference type="Proteomes" id="UP000027195"/>
    </source>
</evidence>
<keyword evidence="2" id="KW-1185">Reference proteome</keyword>
<dbReference type="InterPro" id="IPR054208">
    <property type="entry name" value="DUF6914"/>
</dbReference>
<gene>
    <name evidence="1" type="ORF">BOTBODRAFT_27577</name>
</gene>
<dbReference type="Proteomes" id="UP000027195">
    <property type="component" value="Unassembled WGS sequence"/>
</dbReference>
<protein>
    <submittedName>
        <fullName evidence="1">Uncharacterized protein</fullName>
    </submittedName>
</protein>
<accession>A0A067MZN4</accession>
<dbReference type="EMBL" id="KL198018">
    <property type="protein sequence ID" value="KDQ20170.1"/>
    <property type="molecule type" value="Genomic_DNA"/>
</dbReference>
<sequence>MLRKNQDRLYITLQHRMARPGFHWALMLSPKSESSDTTVEDSHIFHVLNTIQAGVPVGPSGHPDWRFEDKPTNSLSSGRLVARILVAKMPSSVPLETRAKDIAAIVRTVPLVQGNPEWRCRVWAQEALVALRSAGGDFATVPQVTSGGQIESDIMAFGDKSKEAIMKGKGLISHASELPCLDMRVR</sequence>
<name>A0A067MZN4_BOTB1</name>
<reference evidence="2" key="1">
    <citation type="journal article" date="2014" name="Proc. Natl. Acad. Sci. U.S.A.">
        <title>Extensive sampling of basidiomycete genomes demonstrates inadequacy of the white-rot/brown-rot paradigm for wood decay fungi.</title>
        <authorList>
            <person name="Riley R."/>
            <person name="Salamov A.A."/>
            <person name="Brown D.W."/>
            <person name="Nagy L.G."/>
            <person name="Floudas D."/>
            <person name="Held B.W."/>
            <person name="Levasseur A."/>
            <person name="Lombard V."/>
            <person name="Morin E."/>
            <person name="Otillar R."/>
            <person name="Lindquist E.A."/>
            <person name="Sun H."/>
            <person name="LaButti K.M."/>
            <person name="Schmutz J."/>
            <person name="Jabbour D."/>
            <person name="Luo H."/>
            <person name="Baker S.E."/>
            <person name="Pisabarro A.G."/>
            <person name="Walton J.D."/>
            <person name="Blanchette R.A."/>
            <person name="Henrissat B."/>
            <person name="Martin F."/>
            <person name="Cullen D."/>
            <person name="Hibbett D.S."/>
            <person name="Grigoriev I.V."/>
        </authorList>
    </citation>
    <scope>NUCLEOTIDE SEQUENCE [LARGE SCALE GENOMIC DNA]</scope>
    <source>
        <strain evidence="2">FD-172 SS1</strain>
    </source>
</reference>
<dbReference type="Pfam" id="PF21858">
    <property type="entry name" value="DUF6914"/>
    <property type="match status" value="1"/>
</dbReference>
<proteinExistence type="predicted"/>
<organism evidence="1 2">
    <name type="scientific">Botryobasidium botryosum (strain FD-172 SS1)</name>
    <dbReference type="NCBI Taxonomy" id="930990"/>
    <lineage>
        <taxon>Eukaryota</taxon>
        <taxon>Fungi</taxon>
        <taxon>Dikarya</taxon>
        <taxon>Basidiomycota</taxon>
        <taxon>Agaricomycotina</taxon>
        <taxon>Agaricomycetes</taxon>
        <taxon>Cantharellales</taxon>
        <taxon>Botryobasidiaceae</taxon>
        <taxon>Botryobasidium</taxon>
    </lineage>
</organism>
<evidence type="ECO:0000313" key="1">
    <source>
        <dbReference type="EMBL" id="KDQ20170.1"/>
    </source>
</evidence>
<dbReference type="OrthoDB" id="2679825at2759"/>
<dbReference type="InParanoid" id="A0A067MZN4"/>
<dbReference type="HOGENOM" id="CLU_125049_0_0_1"/>
<dbReference type="AlphaFoldDB" id="A0A067MZN4"/>